<keyword evidence="10 11" id="KW-0807">Transducer</keyword>
<dbReference type="CDD" id="cd15409">
    <property type="entry name" value="7tmA_OR5H-like"/>
    <property type="match status" value="1"/>
</dbReference>
<dbReference type="Pfam" id="PF13853">
    <property type="entry name" value="7tm_4"/>
    <property type="match status" value="1"/>
</dbReference>
<dbReference type="Proteomes" id="UP000002280">
    <property type="component" value="Chromosome 7"/>
</dbReference>
<comment type="subcellular location">
    <subcellularLocation>
        <location evidence="1 12">Cell membrane</location>
        <topology evidence="1 12">Multi-pass membrane protein</topology>
    </subcellularLocation>
</comment>
<dbReference type="InParanoid" id="F6XHW4"/>
<dbReference type="GO" id="GO:0005886">
    <property type="term" value="C:plasma membrane"/>
    <property type="evidence" value="ECO:0007669"/>
    <property type="project" value="UniProtKB-SubCell"/>
</dbReference>
<evidence type="ECO:0000256" key="2">
    <source>
        <dbReference type="ARBA" id="ARBA00022475"/>
    </source>
</evidence>
<accession>F6XHW4</accession>
<dbReference type="HOGENOM" id="CLU_012526_0_1_1"/>
<reference evidence="14" key="3">
    <citation type="submission" date="2025-09" db="UniProtKB">
        <authorList>
            <consortium name="Ensembl"/>
        </authorList>
    </citation>
    <scope>IDENTIFICATION</scope>
</reference>
<keyword evidence="15" id="KW-1185">Reference proteome</keyword>
<feature type="transmembrane region" description="Helical" evidence="12">
    <location>
        <begin position="40"/>
        <end position="66"/>
    </location>
</feature>
<reference evidence="14" key="2">
    <citation type="submission" date="2025-08" db="UniProtKB">
        <authorList>
            <consortium name="Ensembl"/>
        </authorList>
    </citation>
    <scope>IDENTIFICATION</scope>
</reference>
<keyword evidence="6 12" id="KW-1133">Transmembrane helix</keyword>
<keyword evidence="3 12" id="KW-0716">Sensory transduction</keyword>
<dbReference type="PROSITE" id="PS50262">
    <property type="entry name" value="G_PROTEIN_RECEP_F1_2"/>
    <property type="match status" value="1"/>
</dbReference>
<evidence type="ECO:0000256" key="3">
    <source>
        <dbReference type="ARBA" id="ARBA00022606"/>
    </source>
</evidence>
<reference evidence="14 15" key="1">
    <citation type="journal article" date="2007" name="Nature">
        <title>Genome of the marsupial Monodelphis domestica reveals innovation in non-coding sequences.</title>
        <authorList>
            <person name="Mikkelsen T.S."/>
            <person name="Wakefield M.J."/>
            <person name="Aken B."/>
            <person name="Amemiya C.T."/>
            <person name="Chang J.L."/>
            <person name="Duke S."/>
            <person name="Garber M."/>
            <person name="Gentles A.J."/>
            <person name="Goodstadt L."/>
            <person name="Heger A."/>
            <person name="Jurka J."/>
            <person name="Kamal M."/>
            <person name="Mauceli E."/>
            <person name="Searle S.M."/>
            <person name="Sharpe T."/>
            <person name="Baker M.L."/>
            <person name="Batzer M.A."/>
            <person name="Benos P.V."/>
            <person name="Belov K."/>
            <person name="Clamp M."/>
            <person name="Cook A."/>
            <person name="Cuff J."/>
            <person name="Das R."/>
            <person name="Davidow L."/>
            <person name="Deakin J.E."/>
            <person name="Fazzari M.J."/>
            <person name="Glass J.L."/>
            <person name="Grabherr M."/>
            <person name="Greally J.M."/>
            <person name="Gu W."/>
            <person name="Hore T.A."/>
            <person name="Huttley G.A."/>
            <person name="Kleber M."/>
            <person name="Jirtle R.L."/>
            <person name="Koina E."/>
            <person name="Lee J.T."/>
            <person name="Mahony S."/>
            <person name="Marra M.A."/>
            <person name="Miller R.D."/>
            <person name="Nicholls R.D."/>
            <person name="Oda M."/>
            <person name="Papenfuss A.T."/>
            <person name="Parra Z.E."/>
            <person name="Pollock D.D."/>
            <person name="Ray D.A."/>
            <person name="Schein J.E."/>
            <person name="Speed T.P."/>
            <person name="Thompson K."/>
            <person name="VandeBerg J.L."/>
            <person name="Wade C.M."/>
            <person name="Walker J.A."/>
            <person name="Waters P.D."/>
            <person name="Webber C."/>
            <person name="Weidman J.R."/>
            <person name="Xie X."/>
            <person name="Zody M.C."/>
            <person name="Baldwin J."/>
            <person name="Abdouelleil A."/>
            <person name="Abdulkadir J."/>
            <person name="Abebe A."/>
            <person name="Abera B."/>
            <person name="Abreu J."/>
            <person name="Acer S.C."/>
            <person name="Aftuck L."/>
            <person name="Alexander A."/>
            <person name="An P."/>
            <person name="Anderson E."/>
            <person name="Anderson S."/>
            <person name="Arachi H."/>
            <person name="Azer M."/>
            <person name="Bachantsang P."/>
            <person name="Barry A."/>
            <person name="Bayul T."/>
            <person name="Berlin A."/>
            <person name="Bessette D."/>
            <person name="Bloom T."/>
            <person name="Bloom T."/>
            <person name="Boguslavskiy L."/>
            <person name="Bonnet C."/>
            <person name="Boukhgalter B."/>
            <person name="Bourzgui I."/>
            <person name="Brown A."/>
            <person name="Cahill P."/>
            <person name="Channer S."/>
            <person name="Cheshatsang Y."/>
            <person name="Chuda L."/>
            <person name="Citroen M."/>
            <person name="Collymore A."/>
            <person name="Cooke P."/>
            <person name="Costello M."/>
            <person name="D'Aco K."/>
            <person name="Daza R."/>
            <person name="De Haan G."/>
            <person name="DeGray S."/>
            <person name="DeMaso C."/>
            <person name="Dhargay N."/>
            <person name="Dooley K."/>
            <person name="Dooley E."/>
            <person name="Doricent M."/>
            <person name="Dorje P."/>
            <person name="Dorjee K."/>
            <person name="Dupes A."/>
            <person name="Elong R."/>
            <person name="Falk J."/>
            <person name="Farina A."/>
            <person name="Faro S."/>
            <person name="Ferguson D."/>
            <person name="Fisher S."/>
            <person name="Foley C.D."/>
            <person name="Franke A."/>
            <person name="Friedrich D."/>
            <person name="Gadbois L."/>
            <person name="Gearin G."/>
            <person name="Gearin C.R."/>
            <person name="Giannoukos G."/>
            <person name="Goode T."/>
            <person name="Graham J."/>
            <person name="Grandbois E."/>
            <person name="Grewal S."/>
            <person name="Gyaltsen K."/>
            <person name="Hafez N."/>
            <person name="Hagos B."/>
            <person name="Hall J."/>
            <person name="Henson C."/>
            <person name="Hollinger A."/>
            <person name="Honan T."/>
            <person name="Huard M.D."/>
            <person name="Hughes L."/>
            <person name="Hurhula B."/>
            <person name="Husby M.E."/>
            <person name="Kamat A."/>
            <person name="Kanga B."/>
            <person name="Kashin S."/>
            <person name="Khazanovich D."/>
            <person name="Kisner P."/>
            <person name="Lance K."/>
            <person name="Lara M."/>
            <person name="Lee W."/>
            <person name="Lennon N."/>
            <person name="Letendre F."/>
            <person name="LeVine R."/>
            <person name="Lipovsky A."/>
            <person name="Liu X."/>
            <person name="Liu J."/>
            <person name="Liu S."/>
            <person name="Lokyitsang T."/>
            <person name="Lokyitsang Y."/>
            <person name="Lubonja R."/>
            <person name="Lui A."/>
            <person name="MacDonald P."/>
            <person name="Magnisalis V."/>
            <person name="Maru K."/>
            <person name="Matthews C."/>
            <person name="McCusker W."/>
            <person name="McDonough S."/>
            <person name="Mehta T."/>
            <person name="Meldrim J."/>
            <person name="Meneus L."/>
            <person name="Mihai O."/>
            <person name="Mihalev A."/>
            <person name="Mihova T."/>
            <person name="Mittelman R."/>
            <person name="Mlenga V."/>
            <person name="Montmayeur A."/>
            <person name="Mulrain L."/>
            <person name="Navidi A."/>
            <person name="Naylor J."/>
            <person name="Negash T."/>
            <person name="Nguyen T."/>
            <person name="Nguyen N."/>
            <person name="Nicol R."/>
            <person name="Norbu C."/>
            <person name="Norbu N."/>
            <person name="Novod N."/>
            <person name="O'Neill B."/>
            <person name="Osman S."/>
            <person name="Markiewicz E."/>
            <person name="Oyono O.L."/>
            <person name="Patti C."/>
            <person name="Phunkhang P."/>
            <person name="Pierre F."/>
            <person name="Priest M."/>
            <person name="Raghuraman S."/>
            <person name="Rege F."/>
            <person name="Reyes R."/>
            <person name="Rise C."/>
            <person name="Rogov P."/>
            <person name="Ross K."/>
            <person name="Ryan E."/>
            <person name="Settipalli S."/>
            <person name="Shea T."/>
            <person name="Sherpa N."/>
            <person name="Shi L."/>
            <person name="Shih D."/>
            <person name="Sparrow T."/>
            <person name="Spaulding J."/>
            <person name="Stalker J."/>
            <person name="Stange-Thomann N."/>
            <person name="Stavropoulos S."/>
            <person name="Stone C."/>
            <person name="Strader C."/>
            <person name="Tesfaye S."/>
            <person name="Thomson T."/>
            <person name="Thoulutsang Y."/>
            <person name="Thoulutsang D."/>
            <person name="Topham K."/>
            <person name="Topping I."/>
            <person name="Tsamla T."/>
            <person name="Vassiliev H."/>
            <person name="Vo A."/>
            <person name="Wangchuk T."/>
            <person name="Wangdi T."/>
            <person name="Weiand M."/>
            <person name="Wilkinson J."/>
            <person name="Wilson A."/>
            <person name="Yadav S."/>
            <person name="Young G."/>
            <person name="Yu Q."/>
            <person name="Zembek L."/>
            <person name="Zhong D."/>
            <person name="Zimmer A."/>
            <person name="Zwirko Z."/>
            <person name="Jaffe D.B."/>
            <person name="Alvarez P."/>
            <person name="Brockman W."/>
            <person name="Butler J."/>
            <person name="Chin C."/>
            <person name="Gnerre S."/>
            <person name="MacCallum I."/>
            <person name="Graves J.A."/>
            <person name="Ponting C.P."/>
            <person name="Breen M."/>
            <person name="Samollow P.B."/>
            <person name="Lander E.S."/>
            <person name="Lindblad-Toh K."/>
        </authorList>
    </citation>
    <scope>NUCLEOTIDE SEQUENCE [LARGE SCALE GENOMIC DNA]</scope>
</reference>
<dbReference type="SUPFAM" id="SSF81321">
    <property type="entry name" value="Family A G protein-coupled receptor-like"/>
    <property type="match status" value="1"/>
</dbReference>
<evidence type="ECO:0000313" key="15">
    <source>
        <dbReference type="Proteomes" id="UP000002280"/>
    </source>
</evidence>
<evidence type="ECO:0000256" key="12">
    <source>
        <dbReference type="RuleBase" id="RU363047"/>
    </source>
</evidence>
<keyword evidence="4 11" id="KW-0812">Transmembrane</keyword>
<name>F6XHW4_MONDO</name>
<dbReference type="GO" id="GO:0004984">
    <property type="term" value="F:olfactory receptor activity"/>
    <property type="evidence" value="ECO:0000318"/>
    <property type="project" value="GO_Central"/>
</dbReference>
<keyword evidence="2 12" id="KW-1003">Cell membrane</keyword>
<comment type="similarity">
    <text evidence="11">Belongs to the G-protein coupled receptor 1 family.</text>
</comment>
<feature type="transmembrane region" description="Helical" evidence="12">
    <location>
        <begin position="161"/>
        <end position="179"/>
    </location>
</feature>
<dbReference type="InterPro" id="IPR000725">
    <property type="entry name" value="Olfact_rcpt"/>
</dbReference>
<keyword evidence="7 11" id="KW-0297">G-protein coupled receptor</keyword>
<keyword evidence="8 12" id="KW-0472">Membrane</keyword>
<keyword evidence="9 11" id="KW-0675">Receptor</keyword>
<sequence>YFLFFCFFYFKSCVDMTEENETLVIDFVLMGFTNHPGLQVLFFLVFLGIYIITMVGNIGLIVLIWMDSHLHTPMYLFLGNLALADACTSTTVSPKMLVGFITQNQMISVPECMAQLYFFSFSATTECCLLAAMAYDRYVAICNPLLYPVVMTNRLCSQLSIFSYIVGVLHSMFHVGLLFRLSFCHSNKIQHFFCDIMPLYKISCTDPSINVLMVFIFSGSIQAFTILTILISYTCILFAILKKKSQKGRSKAFSTCGAHLFSVSLYFGSLLFMYVRPRSLQADNQDMMDSLFYTIVIPLLNPFIYSLRNKEVIEALRTVLKRTIFSR</sequence>
<organism evidence="14 15">
    <name type="scientific">Monodelphis domestica</name>
    <name type="common">Gray short-tailed opossum</name>
    <dbReference type="NCBI Taxonomy" id="13616"/>
    <lineage>
        <taxon>Eukaryota</taxon>
        <taxon>Metazoa</taxon>
        <taxon>Chordata</taxon>
        <taxon>Craniata</taxon>
        <taxon>Vertebrata</taxon>
        <taxon>Euteleostomi</taxon>
        <taxon>Mammalia</taxon>
        <taxon>Metatheria</taxon>
        <taxon>Didelphimorphia</taxon>
        <taxon>Didelphidae</taxon>
        <taxon>Monodelphis</taxon>
    </lineage>
</organism>
<feature type="transmembrane region" description="Helical" evidence="12">
    <location>
        <begin position="253"/>
        <end position="275"/>
    </location>
</feature>
<dbReference type="eggNOG" id="ENOG502T9JQ">
    <property type="taxonomic scope" value="Eukaryota"/>
</dbReference>
<dbReference type="PANTHER" id="PTHR48018">
    <property type="entry name" value="OLFACTORY RECEPTOR"/>
    <property type="match status" value="1"/>
</dbReference>
<evidence type="ECO:0000313" key="14">
    <source>
        <dbReference type="Ensembl" id="ENSMODP00000021282.2"/>
    </source>
</evidence>
<feature type="transmembrane region" description="Helical" evidence="12">
    <location>
        <begin position="223"/>
        <end position="241"/>
    </location>
</feature>
<evidence type="ECO:0000256" key="7">
    <source>
        <dbReference type="ARBA" id="ARBA00023040"/>
    </source>
</evidence>
<evidence type="ECO:0000256" key="10">
    <source>
        <dbReference type="ARBA" id="ARBA00023224"/>
    </source>
</evidence>
<dbReference type="GO" id="GO:0004930">
    <property type="term" value="F:G protein-coupled receptor activity"/>
    <property type="evidence" value="ECO:0007669"/>
    <property type="project" value="UniProtKB-KW"/>
</dbReference>
<dbReference type="InterPro" id="IPR017452">
    <property type="entry name" value="GPCR_Rhodpsn_7TM"/>
</dbReference>
<dbReference type="AlphaFoldDB" id="F6XHW4"/>
<proteinExistence type="inferred from homology"/>
<feature type="domain" description="G-protein coupled receptors family 1 profile" evidence="13">
    <location>
        <begin position="56"/>
        <end position="305"/>
    </location>
</feature>
<dbReference type="GeneTree" id="ENSGT01120000271834"/>
<evidence type="ECO:0000256" key="1">
    <source>
        <dbReference type="ARBA" id="ARBA00004651"/>
    </source>
</evidence>
<dbReference type="OMA" id="PLYSIAC"/>
<dbReference type="Ensembl" id="ENSMODT00000021656.2">
    <property type="protein sequence ID" value="ENSMODP00000021282.2"/>
    <property type="gene ID" value="ENSMODG00000025387.2"/>
</dbReference>
<dbReference type="FunFam" id="1.20.1070.10:FF:000004">
    <property type="entry name" value="Olfactory receptor"/>
    <property type="match status" value="1"/>
</dbReference>
<evidence type="ECO:0000256" key="9">
    <source>
        <dbReference type="ARBA" id="ARBA00023170"/>
    </source>
</evidence>
<protein>
    <recommendedName>
        <fullName evidence="12">Olfactory receptor</fullName>
    </recommendedName>
</protein>
<evidence type="ECO:0000256" key="6">
    <source>
        <dbReference type="ARBA" id="ARBA00022989"/>
    </source>
</evidence>
<dbReference type="InterPro" id="IPR000276">
    <property type="entry name" value="GPCR_Rhodpsn"/>
</dbReference>
<keyword evidence="5 12" id="KW-0552">Olfaction</keyword>
<dbReference type="PRINTS" id="PR00237">
    <property type="entry name" value="GPCRRHODOPSN"/>
</dbReference>
<feature type="transmembrane region" description="Helical" evidence="12">
    <location>
        <begin position="290"/>
        <end position="307"/>
    </location>
</feature>
<dbReference type="Bgee" id="ENSMODG00000025387">
    <property type="expression patterns" value="Expressed in skeleton of lower jaw"/>
</dbReference>
<evidence type="ECO:0000259" key="13">
    <source>
        <dbReference type="PROSITE" id="PS50262"/>
    </source>
</evidence>
<dbReference type="PRINTS" id="PR00245">
    <property type="entry name" value="OLFACTORYR"/>
</dbReference>
<dbReference type="PROSITE" id="PS00237">
    <property type="entry name" value="G_PROTEIN_RECEP_F1_1"/>
    <property type="match status" value="1"/>
</dbReference>
<dbReference type="STRING" id="13616.ENSMODP00000021282"/>
<evidence type="ECO:0000256" key="11">
    <source>
        <dbReference type="RuleBase" id="RU000688"/>
    </source>
</evidence>
<dbReference type="Gene3D" id="1.20.1070.10">
    <property type="entry name" value="Rhodopsin 7-helix transmembrane proteins"/>
    <property type="match status" value="1"/>
</dbReference>
<dbReference type="GO" id="GO:0005549">
    <property type="term" value="F:odorant binding"/>
    <property type="evidence" value="ECO:0000318"/>
    <property type="project" value="GO_Central"/>
</dbReference>
<evidence type="ECO:0000256" key="5">
    <source>
        <dbReference type="ARBA" id="ARBA00022725"/>
    </source>
</evidence>
<evidence type="ECO:0000256" key="8">
    <source>
        <dbReference type="ARBA" id="ARBA00023136"/>
    </source>
</evidence>
<gene>
    <name evidence="14" type="primary">LOC100031303</name>
</gene>
<evidence type="ECO:0000256" key="4">
    <source>
        <dbReference type="ARBA" id="ARBA00022692"/>
    </source>
</evidence>